<dbReference type="InterPro" id="IPR036390">
    <property type="entry name" value="WH_DNA-bd_sf"/>
</dbReference>
<dbReference type="Proteomes" id="UP000056209">
    <property type="component" value="Unassembled WGS sequence"/>
</dbReference>
<name>A0A100HPI8_9DEIO</name>
<sequence length="170" mass="18872">MNSRAFLTRVEEDWQVRRPDLDASPMLRVLRLTRLGGQLQAQLDRLLAAHGLNAAGWDLLLTLYRSAPPQGLRPGDLLDRCAVNGPATSNRIARLSALGLITRVPHPTDRRQAYVRLNAAGTALVETLLPEFLTLEAGLLRVLNPAQLTELDRLSDVLLDHLEHQDAQHT</sequence>
<protein>
    <submittedName>
        <fullName evidence="2">Transcriptional regulator, MarR family</fullName>
    </submittedName>
</protein>
<dbReference type="Gene3D" id="1.10.10.10">
    <property type="entry name" value="Winged helix-like DNA-binding domain superfamily/Winged helix DNA-binding domain"/>
    <property type="match status" value="1"/>
</dbReference>
<dbReference type="SMART" id="SM00347">
    <property type="entry name" value="HTH_MARR"/>
    <property type="match status" value="1"/>
</dbReference>
<dbReference type="PANTHER" id="PTHR33164:SF104">
    <property type="entry name" value="TRANSCRIPTIONAL REGULATORY PROTEIN"/>
    <property type="match status" value="1"/>
</dbReference>
<keyword evidence="3" id="KW-1185">Reference proteome</keyword>
<dbReference type="GO" id="GO:0003700">
    <property type="term" value="F:DNA-binding transcription factor activity"/>
    <property type="evidence" value="ECO:0007669"/>
    <property type="project" value="InterPro"/>
</dbReference>
<feature type="domain" description="HTH marR-type" evidence="1">
    <location>
        <begin position="23"/>
        <end position="163"/>
    </location>
</feature>
<gene>
    <name evidence="2" type="ORF">DEIGR_200155</name>
</gene>
<dbReference type="InterPro" id="IPR000835">
    <property type="entry name" value="HTH_MarR-typ"/>
</dbReference>
<reference evidence="3" key="1">
    <citation type="submission" date="2015-11" db="EMBL/GenBank/DDBJ databases">
        <title>Draft Genome Sequence of the Radioresistant Bacterium Deinococcus grandis, Isolated from Freshwater Fish in Japan.</title>
        <authorList>
            <person name="Satoh K."/>
            <person name="Onodera T."/>
            <person name="Omoso K."/>
            <person name="Takeda-Yano K."/>
            <person name="Katayama T."/>
            <person name="Oono Y."/>
            <person name="Narumi I."/>
        </authorList>
    </citation>
    <scope>NUCLEOTIDE SEQUENCE [LARGE SCALE GENOMIC DNA]</scope>
    <source>
        <strain evidence="3">ATCC 43672</strain>
    </source>
</reference>
<dbReference type="Pfam" id="PF12802">
    <property type="entry name" value="MarR_2"/>
    <property type="match status" value="1"/>
</dbReference>
<dbReference type="OrthoDB" id="32523at2"/>
<evidence type="ECO:0000259" key="1">
    <source>
        <dbReference type="PROSITE" id="PS50995"/>
    </source>
</evidence>
<dbReference type="RefSeq" id="WP_153013882.1">
    <property type="nucleotide sequence ID" value="NZ_BCMS01000002.1"/>
</dbReference>
<dbReference type="EMBL" id="BCMS01000002">
    <property type="protein sequence ID" value="GAQ23300.1"/>
    <property type="molecule type" value="Genomic_DNA"/>
</dbReference>
<evidence type="ECO:0000313" key="2">
    <source>
        <dbReference type="EMBL" id="GAQ23300.1"/>
    </source>
</evidence>
<dbReference type="AlphaFoldDB" id="A0A100HPI8"/>
<dbReference type="InterPro" id="IPR036388">
    <property type="entry name" value="WH-like_DNA-bd_sf"/>
</dbReference>
<dbReference type="SUPFAM" id="SSF46785">
    <property type="entry name" value="Winged helix' DNA-binding domain"/>
    <property type="match status" value="1"/>
</dbReference>
<dbReference type="GO" id="GO:0006950">
    <property type="term" value="P:response to stress"/>
    <property type="evidence" value="ECO:0007669"/>
    <property type="project" value="TreeGrafter"/>
</dbReference>
<proteinExistence type="predicted"/>
<dbReference type="InterPro" id="IPR039422">
    <property type="entry name" value="MarR/SlyA-like"/>
</dbReference>
<dbReference type="PANTHER" id="PTHR33164">
    <property type="entry name" value="TRANSCRIPTIONAL REGULATOR, MARR FAMILY"/>
    <property type="match status" value="1"/>
</dbReference>
<accession>A0A100HPI8</accession>
<evidence type="ECO:0000313" key="3">
    <source>
        <dbReference type="Proteomes" id="UP000056209"/>
    </source>
</evidence>
<organism evidence="2 3">
    <name type="scientific">Deinococcus grandis</name>
    <dbReference type="NCBI Taxonomy" id="57498"/>
    <lineage>
        <taxon>Bacteria</taxon>
        <taxon>Thermotogati</taxon>
        <taxon>Deinococcota</taxon>
        <taxon>Deinococci</taxon>
        <taxon>Deinococcales</taxon>
        <taxon>Deinococcaceae</taxon>
        <taxon>Deinococcus</taxon>
    </lineage>
</organism>
<comment type="caution">
    <text evidence="2">The sequence shown here is derived from an EMBL/GenBank/DDBJ whole genome shotgun (WGS) entry which is preliminary data.</text>
</comment>
<dbReference type="PROSITE" id="PS50995">
    <property type="entry name" value="HTH_MARR_2"/>
    <property type="match status" value="1"/>
</dbReference>